<gene>
    <name evidence="11" type="ORF">M569_13357</name>
</gene>
<dbReference type="SMART" id="SM00499">
    <property type="entry name" value="AAI"/>
    <property type="match status" value="1"/>
</dbReference>
<dbReference type="AlphaFoldDB" id="S8CAP9"/>
<dbReference type="InterPro" id="IPR043325">
    <property type="entry name" value="LTSS"/>
</dbReference>
<dbReference type="GO" id="GO:0098552">
    <property type="term" value="C:side of membrane"/>
    <property type="evidence" value="ECO:0007669"/>
    <property type="project" value="UniProtKB-KW"/>
</dbReference>
<dbReference type="OrthoDB" id="690947at2759"/>
<feature type="signal peptide" evidence="9">
    <location>
        <begin position="1"/>
        <end position="22"/>
    </location>
</feature>
<dbReference type="Pfam" id="PF14368">
    <property type="entry name" value="LTP_2"/>
    <property type="match status" value="1"/>
</dbReference>
<comment type="caution">
    <text evidence="11">The sequence shown here is derived from an EMBL/GenBank/DDBJ whole genome shotgun (WGS) entry which is preliminary data.</text>
</comment>
<evidence type="ECO:0000256" key="2">
    <source>
        <dbReference type="ARBA" id="ARBA00009748"/>
    </source>
</evidence>
<sequence>MKFSSAIAAVVAAVVLVGIANAQTPTPTCISQLLSCAPFLNSTAKPTSECCTAIGQVISTQLQCLCGLYQNPVLLTGINISQALLIPKHCGIAGDVSLCNNGGGSNANAAAVVAVANPAGITPALIFTAAVTAVMYFY</sequence>
<keyword evidence="6" id="KW-1015">Disulfide bond</keyword>
<reference evidence="11 12" key="1">
    <citation type="journal article" date="2013" name="BMC Genomics">
        <title>The miniature genome of a carnivorous plant Genlisea aurea contains a low number of genes and short non-coding sequences.</title>
        <authorList>
            <person name="Leushkin E.V."/>
            <person name="Sutormin R.A."/>
            <person name="Nabieva E.R."/>
            <person name="Penin A.A."/>
            <person name="Kondrashov A.S."/>
            <person name="Logacheva M.D."/>
        </authorList>
    </citation>
    <scope>NUCLEOTIDE SEQUENCE [LARGE SCALE GENOMIC DNA]</scope>
</reference>
<dbReference type="Gene3D" id="1.10.110.10">
    <property type="entry name" value="Plant lipid-transfer and hydrophobic proteins"/>
    <property type="match status" value="1"/>
</dbReference>
<evidence type="ECO:0000256" key="1">
    <source>
        <dbReference type="ARBA" id="ARBA00004609"/>
    </source>
</evidence>
<dbReference type="InterPro" id="IPR016140">
    <property type="entry name" value="Bifunc_inhib/LTP/seed_store"/>
</dbReference>
<evidence type="ECO:0000259" key="10">
    <source>
        <dbReference type="SMART" id="SM00499"/>
    </source>
</evidence>
<evidence type="ECO:0000313" key="12">
    <source>
        <dbReference type="Proteomes" id="UP000015453"/>
    </source>
</evidence>
<evidence type="ECO:0000256" key="3">
    <source>
        <dbReference type="ARBA" id="ARBA00022475"/>
    </source>
</evidence>
<keyword evidence="5 9" id="KW-0732">Signal</keyword>
<accession>S8CAP9</accession>
<evidence type="ECO:0000256" key="8">
    <source>
        <dbReference type="ARBA" id="ARBA00023288"/>
    </source>
</evidence>
<keyword evidence="4" id="KW-0472">Membrane</keyword>
<keyword evidence="7" id="KW-0325">Glycoprotein</keyword>
<keyword evidence="12" id="KW-1185">Reference proteome</keyword>
<dbReference type="InterPro" id="IPR036312">
    <property type="entry name" value="Bifun_inhib/LTP/seed_sf"/>
</dbReference>
<evidence type="ECO:0000256" key="6">
    <source>
        <dbReference type="ARBA" id="ARBA00023157"/>
    </source>
</evidence>
<protein>
    <recommendedName>
        <fullName evidence="10">Bifunctional inhibitor/plant lipid transfer protein/seed storage helical domain-containing protein</fullName>
    </recommendedName>
</protein>
<evidence type="ECO:0000256" key="4">
    <source>
        <dbReference type="ARBA" id="ARBA00022622"/>
    </source>
</evidence>
<name>S8CAP9_9LAMI</name>
<comment type="similarity">
    <text evidence="2">Belongs to the plant LTP family.</text>
</comment>
<dbReference type="PANTHER" id="PTHR33044">
    <property type="entry name" value="BIFUNCTIONAL INHIBITOR/LIPID-TRANSFER PROTEIN/SEED STORAGE 2S ALBUMIN SUPERFAMILY PROTEIN-RELATED"/>
    <property type="match status" value="1"/>
</dbReference>
<comment type="subcellular location">
    <subcellularLocation>
        <location evidence="1">Cell membrane</location>
        <topology evidence="1">Lipid-anchor</topology>
        <topology evidence="1">GPI-anchor</topology>
    </subcellularLocation>
</comment>
<evidence type="ECO:0000256" key="7">
    <source>
        <dbReference type="ARBA" id="ARBA00023180"/>
    </source>
</evidence>
<dbReference type="CDD" id="cd00010">
    <property type="entry name" value="AAI_LTSS"/>
    <property type="match status" value="1"/>
</dbReference>
<evidence type="ECO:0000256" key="5">
    <source>
        <dbReference type="ARBA" id="ARBA00022729"/>
    </source>
</evidence>
<keyword evidence="4" id="KW-0336">GPI-anchor</keyword>
<feature type="chain" id="PRO_5004548989" description="Bifunctional inhibitor/plant lipid transfer protein/seed storage helical domain-containing protein" evidence="9">
    <location>
        <begin position="23"/>
        <end position="138"/>
    </location>
</feature>
<dbReference type="SUPFAM" id="SSF47699">
    <property type="entry name" value="Bifunctional inhibitor/lipid-transfer protein/seed storage 2S albumin"/>
    <property type="match status" value="1"/>
</dbReference>
<keyword evidence="8" id="KW-0449">Lipoprotein</keyword>
<evidence type="ECO:0000313" key="11">
    <source>
        <dbReference type="EMBL" id="EPS61441.1"/>
    </source>
</evidence>
<dbReference type="GO" id="GO:0005886">
    <property type="term" value="C:plasma membrane"/>
    <property type="evidence" value="ECO:0007669"/>
    <property type="project" value="UniProtKB-SubCell"/>
</dbReference>
<dbReference type="Proteomes" id="UP000015453">
    <property type="component" value="Unassembled WGS sequence"/>
</dbReference>
<dbReference type="EMBL" id="AUSU01006845">
    <property type="protein sequence ID" value="EPS61441.1"/>
    <property type="molecule type" value="Genomic_DNA"/>
</dbReference>
<keyword evidence="3" id="KW-1003">Cell membrane</keyword>
<proteinExistence type="inferred from homology"/>
<organism evidence="11 12">
    <name type="scientific">Genlisea aurea</name>
    <dbReference type="NCBI Taxonomy" id="192259"/>
    <lineage>
        <taxon>Eukaryota</taxon>
        <taxon>Viridiplantae</taxon>
        <taxon>Streptophyta</taxon>
        <taxon>Embryophyta</taxon>
        <taxon>Tracheophyta</taxon>
        <taxon>Spermatophyta</taxon>
        <taxon>Magnoliopsida</taxon>
        <taxon>eudicotyledons</taxon>
        <taxon>Gunneridae</taxon>
        <taxon>Pentapetalae</taxon>
        <taxon>asterids</taxon>
        <taxon>lamiids</taxon>
        <taxon>Lamiales</taxon>
        <taxon>Lentibulariaceae</taxon>
        <taxon>Genlisea</taxon>
    </lineage>
</organism>
<evidence type="ECO:0000256" key="9">
    <source>
        <dbReference type="SAM" id="SignalP"/>
    </source>
</evidence>
<feature type="domain" description="Bifunctional inhibitor/plant lipid transfer protein/seed storage helical" evidence="10">
    <location>
        <begin position="29"/>
        <end position="99"/>
    </location>
</feature>